<dbReference type="Gene3D" id="1.10.287.950">
    <property type="entry name" value="Methyl-accepting chemotaxis protein"/>
    <property type="match status" value="1"/>
</dbReference>
<dbReference type="PROSITE" id="PS50885">
    <property type="entry name" value="HAMP"/>
    <property type="match status" value="1"/>
</dbReference>
<evidence type="ECO:0000256" key="5">
    <source>
        <dbReference type="ARBA" id="ARBA00029447"/>
    </source>
</evidence>
<dbReference type="GO" id="GO:0004888">
    <property type="term" value="F:transmembrane signaling receptor activity"/>
    <property type="evidence" value="ECO:0007669"/>
    <property type="project" value="InterPro"/>
</dbReference>
<dbReference type="Gene3D" id="6.10.340.10">
    <property type="match status" value="1"/>
</dbReference>
<keyword evidence="12" id="KW-1185">Reference proteome</keyword>
<evidence type="ECO:0000256" key="3">
    <source>
        <dbReference type="ARBA" id="ARBA00023136"/>
    </source>
</evidence>
<dbReference type="EMBL" id="WEID01000123">
    <property type="protein sequence ID" value="KAB8125854.1"/>
    <property type="molecule type" value="Genomic_DNA"/>
</dbReference>
<protein>
    <submittedName>
        <fullName evidence="11">Methyl-accepting chemotaxis protein</fullName>
    </submittedName>
</protein>
<comment type="subcellular location">
    <subcellularLocation>
        <location evidence="1">Cell membrane</location>
    </subcellularLocation>
</comment>
<dbReference type="PRINTS" id="PR00260">
    <property type="entry name" value="CHEMTRNSDUCR"/>
</dbReference>
<dbReference type="SMART" id="SM00283">
    <property type="entry name" value="MA"/>
    <property type="match status" value="1"/>
</dbReference>
<keyword evidence="4 6" id="KW-0807">Transducer</keyword>
<keyword evidence="2" id="KW-1003">Cell membrane</keyword>
<keyword evidence="8" id="KW-0812">Transmembrane</keyword>
<evidence type="ECO:0000256" key="2">
    <source>
        <dbReference type="ARBA" id="ARBA00022475"/>
    </source>
</evidence>
<dbReference type="InterPro" id="IPR004089">
    <property type="entry name" value="MCPsignal_dom"/>
</dbReference>
<dbReference type="PROSITE" id="PS50111">
    <property type="entry name" value="CHEMOTAXIS_TRANSDUC_2"/>
    <property type="match status" value="1"/>
</dbReference>
<feature type="domain" description="HAMP" evidence="10">
    <location>
        <begin position="213"/>
        <end position="266"/>
    </location>
</feature>
<evidence type="ECO:0000313" key="12">
    <source>
        <dbReference type="Proteomes" id="UP000480246"/>
    </source>
</evidence>
<dbReference type="Proteomes" id="UP000480246">
    <property type="component" value="Unassembled WGS sequence"/>
</dbReference>
<keyword evidence="8" id="KW-1133">Transmembrane helix</keyword>
<dbReference type="AlphaFoldDB" id="A0A7C8GQK8"/>
<comment type="similarity">
    <text evidence="5">Belongs to the methyl-accepting chemotaxis (MCP) protein family.</text>
</comment>
<dbReference type="OrthoDB" id="9804712at2"/>
<evidence type="ECO:0000259" key="10">
    <source>
        <dbReference type="PROSITE" id="PS50885"/>
    </source>
</evidence>
<proteinExistence type="inferred from homology"/>
<gene>
    <name evidence="11" type="ORF">F9U64_21400</name>
</gene>
<dbReference type="Pfam" id="PF00672">
    <property type="entry name" value="HAMP"/>
    <property type="match status" value="1"/>
</dbReference>
<feature type="transmembrane region" description="Helical" evidence="8">
    <location>
        <begin position="21"/>
        <end position="41"/>
    </location>
</feature>
<dbReference type="PANTHER" id="PTHR32089:SF114">
    <property type="entry name" value="METHYL-ACCEPTING CHEMOTAXIS PROTEIN MCPB"/>
    <property type="match status" value="1"/>
</dbReference>
<dbReference type="PANTHER" id="PTHR32089">
    <property type="entry name" value="METHYL-ACCEPTING CHEMOTAXIS PROTEIN MCPB"/>
    <property type="match status" value="1"/>
</dbReference>
<dbReference type="RefSeq" id="WP_153406912.1">
    <property type="nucleotide sequence ID" value="NZ_ML762456.1"/>
</dbReference>
<comment type="caution">
    <text evidence="11">The sequence shown here is derived from an EMBL/GenBank/DDBJ whole genome shotgun (WGS) entry which is preliminary data.</text>
</comment>
<reference evidence="11 12" key="1">
    <citation type="submission" date="2019-10" db="EMBL/GenBank/DDBJ databases">
        <title>Gracilibacillus sp. nov. isolated from rice seeds.</title>
        <authorList>
            <person name="He S."/>
        </authorList>
    </citation>
    <scope>NUCLEOTIDE SEQUENCE [LARGE SCALE GENOMIC DNA]</scope>
    <source>
        <strain evidence="11 12">TD8</strain>
    </source>
</reference>
<dbReference type="InterPro" id="IPR003660">
    <property type="entry name" value="HAMP_dom"/>
</dbReference>
<dbReference type="SMART" id="SM00304">
    <property type="entry name" value="HAMP"/>
    <property type="match status" value="1"/>
</dbReference>
<dbReference type="InterPro" id="IPR004090">
    <property type="entry name" value="Chemotax_Me-accpt_rcpt"/>
</dbReference>
<feature type="transmembrane region" description="Helical" evidence="8">
    <location>
        <begin position="190"/>
        <end position="211"/>
    </location>
</feature>
<dbReference type="SUPFAM" id="SSF58104">
    <property type="entry name" value="Methyl-accepting chemotaxis protein (MCP) signaling domain"/>
    <property type="match status" value="1"/>
</dbReference>
<evidence type="ECO:0000256" key="1">
    <source>
        <dbReference type="ARBA" id="ARBA00004236"/>
    </source>
</evidence>
<evidence type="ECO:0000256" key="8">
    <source>
        <dbReference type="SAM" id="Phobius"/>
    </source>
</evidence>
<accession>A0A7C8GQK8</accession>
<organism evidence="11 12">
    <name type="scientific">Gracilibacillus oryzae</name>
    <dbReference type="NCBI Taxonomy" id="1672701"/>
    <lineage>
        <taxon>Bacteria</taxon>
        <taxon>Bacillati</taxon>
        <taxon>Bacillota</taxon>
        <taxon>Bacilli</taxon>
        <taxon>Bacillales</taxon>
        <taxon>Bacillaceae</taxon>
        <taxon>Gracilibacillus</taxon>
    </lineage>
</organism>
<evidence type="ECO:0000259" key="9">
    <source>
        <dbReference type="PROSITE" id="PS50111"/>
    </source>
</evidence>
<evidence type="ECO:0000256" key="6">
    <source>
        <dbReference type="PROSITE-ProRule" id="PRU00284"/>
    </source>
</evidence>
<feature type="domain" description="Methyl-accepting transducer" evidence="9">
    <location>
        <begin position="285"/>
        <end position="535"/>
    </location>
</feature>
<dbReference type="CDD" id="cd06225">
    <property type="entry name" value="HAMP"/>
    <property type="match status" value="1"/>
</dbReference>
<dbReference type="CDD" id="cd11386">
    <property type="entry name" value="MCP_signal"/>
    <property type="match status" value="1"/>
</dbReference>
<evidence type="ECO:0000256" key="4">
    <source>
        <dbReference type="ARBA" id="ARBA00023224"/>
    </source>
</evidence>
<keyword evidence="3 8" id="KW-0472">Membrane</keyword>
<dbReference type="Pfam" id="PF00015">
    <property type="entry name" value="MCPsignal"/>
    <property type="match status" value="1"/>
</dbReference>
<sequence>MKKVFRKLRFNNVKIGTKYGIILGIVLFLFILSALIVYQFLRDIDTQIDAVDRRGERAVSVAEMGSLLRAKNTQIYAYLLESTPEVEAAFSERKDTFEELESALESRMDTEEEQELFYEIVRLDELVNRSFNEVVSYTKQGEEAVASAIAMDATNKQSQAVNLIEELKLLVNDQRDVAIDNAKASQLSSMIALFAAIIGSFIISIILMVIVNRVISRSMNEVVQMSNQIADGNLRVASVKYNGEDEIGQLASSMNTMSSNLRIIIQQVLTVSHTVSTKSEELNQSSIEVKTGTEQIAITMQELASGSETQANHASEAAAKMSDFSNKVSEANQNGNKIESVSTNVLSMTEEGSGMMDSSVGQMARIHTIVQDAVNKVRGLDDQTKQISKLVAVIKDIAEQTNLLALNAAIESARAGEHGKGFAVVADEVRKLAEQVANSVTDITRIVTNIQQESSDVTKSLENGYNEVENGSIQIERTGETFNQINSSIRDMVESIQTVTGNLEAISVTSDEINKSIEEIASISEESAAGVEQTSASAQQASSSMEEISSSSNELASLAEELNNLISKFKI</sequence>
<dbReference type="GO" id="GO:0007165">
    <property type="term" value="P:signal transduction"/>
    <property type="evidence" value="ECO:0007669"/>
    <property type="project" value="UniProtKB-KW"/>
</dbReference>
<dbReference type="GO" id="GO:0006935">
    <property type="term" value="P:chemotaxis"/>
    <property type="evidence" value="ECO:0007669"/>
    <property type="project" value="InterPro"/>
</dbReference>
<feature type="region of interest" description="Disordered" evidence="7">
    <location>
        <begin position="526"/>
        <end position="553"/>
    </location>
</feature>
<evidence type="ECO:0000256" key="7">
    <source>
        <dbReference type="SAM" id="MobiDB-lite"/>
    </source>
</evidence>
<dbReference type="GO" id="GO:0005886">
    <property type="term" value="C:plasma membrane"/>
    <property type="evidence" value="ECO:0007669"/>
    <property type="project" value="UniProtKB-SubCell"/>
</dbReference>
<evidence type="ECO:0000313" key="11">
    <source>
        <dbReference type="EMBL" id="KAB8125854.1"/>
    </source>
</evidence>
<name>A0A7C8GQK8_9BACI</name>